<dbReference type="AlphaFoldDB" id="G3HBK4"/>
<keyword evidence="3" id="KW-0249">Electron transport</keyword>
<comment type="function">
    <text evidence="3">Accessory subunit of the mitochondrial membrane respiratory chain NADH dehydrogenase (Complex I), that is believed not to be involved in catalysis. Complex I functions in the transfer of electrons from NADH to the respiratory chain. The immediate electron acceptor for the enzyme is believed to be ubiquinone.</text>
</comment>
<evidence type="ECO:0000313" key="4">
    <source>
        <dbReference type="EMBL" id="EGW08396.1"/>
    </source>
</evidence>
<dbReference type="Proteomes" id="UP000001075">
    <property type="component" value="Unassembled WGS sequence"/>
</dbReference>
<dbReference type="InParanoid" id="G3HBK4"/>
<evidence type="ECO:0000313" key="5">
    <source>
        <dbReference type="Proteomes" id="UP000001075"/>
    </source>
</evidence>
<dbReference type="InterPro" id="IPR007763">
    <property type="entry name" value="NDUFA12"/>
</dbReference>
<evidence type="ECO:0000256" key="3">
    <source>
        <dbReference type="RuleBase" id="RU363103"/>
    </source>
</evidence>
<dbReference type="STRING" id="10029.G3HBK4"/>
<dbReference type="PANTHER" id="PTHR12910:SF2">
    <property type="entry name" value="NADH DEHYDROGENASE [UBIQUINONE] 1 ALPHA SUBCOMPLEX SUBUNIT 12"/>
    <property type="match status" value="1"/>
</dbReference>
<dbReference type="GO" id="GO:0005743">
    <property type="term" value="C:mitochondrial inner membrane"/>
    <property type="evidence" value="ECO:0007669"/>
    <property type="project" value="UniProtKB-SubCell"/>
</dbReference>
<keyword evidence="4" id="KW-0830">Ubiquinone</keyword>
<proteinExistence type="inferred from homology"/>
<keyword evidence="3" id="KW-0999">Mitochondrion inner membrane</keyword>
<dbReference type="EMBL" id="JH000270">
    <property type="protein sequence ID" value="EGW08396.1"/>
    <property type="molecule type" value="Genomic_DNA"/>
</dbReference>
<accession>G3HBK4</accession>
<comment type="subunit">
    <text evidence="3">Complex I is composed of 45 different subunits.</text>
</comment>
<gene>
    <name evidence="4" type="ORF">I79_007837</name>
</gene>
<comment type="similarity">
    <text evidence="1 3">Belongs to the complex I NDUFA12 subunit family.</text>
</comment>
<dbReference type="PANTHER" id="PTHR12910">
    <property type="entry name" value="NADH-UBIQUINONE OXIDOREDUCTASE SUBUNIT B17.2"/>
    <property type="match status" value="1"/>
</dbReference>
<name>G3HBK4_CRIGR</name>
<protein>
    <recommendedName>
        <fullName evidence="2 3">NADH dehydrogenase [ubiquinone] 1 alpha subcomplex subunit 12</fullName>
    </recommendedName>
</protein>
<keyword evidence="3" id="KW-0496">Mitochondrion</keyword>
<sequence length="102" mass="11787">MEKKMELLQVLRRGLHQVTGHGGLRGFLKVFFRANDVKLGTLVGEDKYGNKYYEDNKQFFGECFKKKTSRSHIAVLELTLEISIVMSIFHVWKRLESAVPAQ</sequence>
<keyword evidence="3" id="KW-0813">Transport</keyword>
<organism evidence="4 5">
    <name type="scientific">Cricetulus griseus</name>
    <name type="common">Chinese hamster</name>
    <name type="synonym">Cricetulus barabensis griseus</name>
    <dbReference type="NCBI Taxonomy" id="10029"/>
    <lineage>
        <taxon>Eukaryota</taxon>
        <taxon>Metazoa</taxon>
        <taxon>Chordata</taxon>
        <taxon>Craniata</taxon>
        <taxon>Vertebrata</taxon>
        <taxon>Euteleostomi</taxon>
        <taxon>Mammalia</taxon>
        <taxon>Eutheria</taxon>
        <taxon>Euarchontoglires</taxon>
        <taxon>Glires</taxon>
        <taxon>Rodentia</taxon>
        <taxon>Myomorpha</taxon>
        <taxon>Muroidea</taxon>
        <taxon>Cricetidae</taxon>
        <taxon>Cricetinae</taxon>
        <taxon>Cricetulus</taxon>
    </lineage>
</organism>
<keyword evidence="3" id="KW-0472">Membrane</keyword>
<dbReference type="Pfam" id="PF05071">
    <property type="entry name" value="NDUFA12"/>
    <property type="match status" value="1"/>
</dbReference>
<comment type="subcellular location">
    <subcellularLocation>
        <location evidence="3">Mitochondrion inner membrane</location>
        <topology evidence="3">Peripheral membrane protein</topology>
        <orientation evidence="3">Matrix side</orientation>
    </subcellularLocation>
</comment>
<evidence type="ECO:0000256" key="2">
    <source>
        <dbReference type="ARBA" id="ARBA00040285"/>
    </source>
</evidence>
<keyword evidence="3" id="KW-0679">Respiratory chain</keyword>
<reference evidence="5" key="1">
    <citation type="journal article" date="2011" name="Nat. Biotechnol.">
        <title>The genomic sequence of the Chinese hamster ovary (CHO)-K1 cell line.</title>
        <authorList>
            <person name="Xu X."/>
            <person name="Nagarajan H."/>
            <person name="Lewis N.E."/>
            <person name="Pan S."/>
            <person name="Cai Z."/>
            <person name="Liu X."/>
            <person name="Chen W."/>
            <person name="Xie M."/>
            <person name="Wang W."/>
            <person name="Hammond S."/>
            <person name="Andersen M.R."/>
            <person name="Neff N."/>
            <person name="Passarelli B."/>
            <person name="Koh W."/>
            <person name="Fan H.C."/>
            <person name="Wang J."/>
            <person name="Gui Y."/>
            <person name="Lee K.H."/>
            <person name="Betenbaugh M.J."/>
            <person name="Quake S.R."/>
            <person name="Famili I."/>
            <person name="Palsson B.O."/>
            <person name="Wang J."/>
        </authorList>
    </citation>
    <scope>NUCLEOTIDE SEQUENCE [LARGE SCALE GENOMIC DNA]</scope>
    <source>
        <strain evidence="5">CHO K1 cell line</strain>
    </source>
</reference>
<evidence type="ECO:0000256" key="1">
    <source>
        <dbReference type="ARBA" id="ARBA00007355"/>
    </source>
</evidence>
<dbReference type="GO" id="GO:0045271">
    <property type="term" value="C:respiratory chain complex I"/>
    <property type="evidence" value="ECO:0007669"/>
    <property type="project" value="InterPro"/>
</dbReference>
<dbReference type="GO" id="GO:0006979">
    <property type="term" value="P:response to oxidative stress"/>
    <property type="evidence" value="ECO:0007669"/>
    <property type="project" value="TreeGrafter"/>
</dbReference>